<dbReference type="GO" id="GO:0016757">
    <property type="term" value="F:glycosyltransferase activity"/>
    <property type="evidence" value="ECO:0007669"/>
    <property type="project" value="UniProtKB-KW"/>
</dbReference>
<dbReference type="AlphaFoldDB" id="A0A939GHT1"/>
<evidence type="ECO:0000256" key="1">
    <source>
        <dbReference type="ARBA" id="ARBA00004236"/>
    </source>
</evidence>
<dbReference type="EMBL" id="JAFMYV010000004">
    <property type="protein sequence ID" value="MBO0937020.1"/>
    <property type="molecule type" value="Genomic_DNA"/>
</dbReference>
<organism evidence="8 9">
    <name type="scientific">Fibrella rubiginis</name>
    <dbReference type="NCBI Taxonomy" id="2817060"/>
    <lineage>
        <taxon>Bacteria</taxon>
        <taxon>Pseudomonadati</taxon>
        <taxon>Bacteroidota</taxon>
        <taxon>Cytophagia</taxon>
        <taxon>Cytophagales</taxon>
        <taxon>Spirosomataceae</taxon>
        <taxon>Fibrella</taxon>
    </lineage>
</organism>
<dbReference type="Pfam" id="PF00535">
    <property type="entry name" value="Glycos_transf_2"/>
    <property type="match status" value="1"/>
</dbReference>
<keyword evidence="5" id="KW-0472">Membrane</keyword>
<accession>A0A939GHT1</accession>
<dbReference type="InterPro" id="IPR029044">
    <property type="entry name" value="Nucleotide-diphossugar_trans"/>
</dbReference>
<evidence type="ECO:0000256" key="2">
    <source>
        <dbReference type="ARBA" id="ARBA00022475"/>
    </source>
</evidence>
<protein>
    <submittedName>
        <fullName evidence="8">Glycosyltransferase</fullName>
    </submittedName>
</protein>
<dbReference type="GO" id="GO:0005886">
    <property type="term" value="C:plasma membrane"/>
    <property type="evidence" value="ECO:0007669"/>
    <property type="project" value="UniProtKB-SubCell"/>
</dbReference>
<dbReference type="Proteomes" id="UP000664034">
    <property type="component" value="Unassembled WGS sequence"/>
</dbReference>
<feature type="region of interest" description="Disordered" evidence="6">
    <location>
        <begin position="1"/>
        <end position="22"/>
    </location>
</feature>
<reference evidence="8" key="1">
    <citation type="submission" date="2021-03" db="EMBL/GenBank/DDBJ databases">
        <title>Fibrella sp. HMF5335 genome sequencing and assembly.</title>
        <authorList>
            <person name="Kang H."/>
            <person name="Kim H."/>
            <person name="Bae S."/>
            <person name="Joh K."/>
        </authorList>
    </citation>
    <scope>NUCLEOTIDE SEQUENCE</scope>
    <source>
        <strain evidence="8">HMF5335</strain>
    </source>
</reference>
<comment type="caution">
    <text evidence="8">The sequence shown here is derived from an EMBL/GenBank/DDBJ whole genome shotgun (WGS) entry which is preliminary data.</text>
</comment>
<dbReference type="PANTHER" id="PTHR43646">
    <property type="entry name" value="GLYCOSYLTRANSFERASE"/>
    <property type="match status" value="1"/>
</dbReference>
<keyword evidence="9" id="KW-1185">Reference proteome</keyword>
<evidence type="ECO:0000256" key="6">
    <source>
        <dbReference type="SAM" id="MobiDB-lite"/>
    </source>
</evidence>
<evidence type="ECO:0000256" key="3">
    <source>
        <dbReference type="ARBA" id="ARBA00022676"/>
    </source>
</evidence>
<evidence type="ECO:0000259" key="7">
    <source>
        <dbReference type="Pfam" id="PF00535"/>
    </source>
</evidence>
<feature type="domain" description="Glycosyltransferase 2-like" evidence="7">
    <location>
        <begin position="31"/>
        <end position="181"/>
    </location>
</feature>
<keyword evidence="4" id="KW-0808">Transferase</keyword>
<evidence type="ECO:0000256" key="4">
    <source>
        <dbReference type="ARBA" id="ARBA00022679"/>
    </source>
</evidence>
<keyword evidence="3" id="KW-0328">Glycosyltransferase</keyword>
<evidence type="ECO:0000313" key="9">
    <source>
        <dbReference type="Proteomes" id="UP000664034"/>
    </source>
</evidence>
<sequence length="385" mass="43262">MLAERRQVADEGSTTPHLFDSPAPAPSLRLTVIVPVRNEEAIIAQTLDALRNQRTLAGQPLDPTLYEVLVLTNNCTDSSYARVRQYQREYPGFALRVANIKLETDRAHIGTVRRLLMDEACRRLLLAGHPRGIIASTDGDTLVDAYWVSQTIAEIDAGTDAVGGRILTHPERSPARLPHLRDATYRHLLAQAEARIDPCPYDPWPRHFQHFGASLAVTCQAYIRAGRLPVVRYLEDDAFVKALCRIDAKVRRSPAVRVYTSARLQGRVEVGLSWQLQQWTCQSNSGLCQQVENPVISLSRFRLRHQLRQAWSWRYDATCTAQLRPAAAQLGVSTGWLLAQMATSTYFGQFWEIAERQFTLHNEQNPTSCVSITEAIVTLRAVVGR</sequence>
<dbReference type="Gene3D" id="3.90.550.10">
    <property type="entry name" value="Spore Coat Polysaccharide Biosynthesis Protein SpsA, Chain A"/>
    <property type="match status" value="1"/>
</dbReference>
<dbReference type="InterPro" id="IPR001173">
    <property type="entry name" value="Glyco_trans_2-like"/>
</dbReference>
<dbReference type="RefSeq" id="WP_207364574.1">
    <property type="nucleotide sequence ID" value="NZ_JAFMYV010000004.1"/>
</dbReference>
<dbReference type="SUPFAM" id="SSF53448">
    <property type="entry name" value="Nucleotide-diphospho-sugar transferases"/>
    <property type="match status" value="1"/>
</dbReference>
<dbReference type="PANTHER" id="PTHR43646:SF2">
    <property type="entry name" value="GLYCOSYLTRANSFERASE 2-LIKE DOMAIN-CONTAINING PROTEIN"/>
    <property type="match status" value="1"/>
</dbReference>
<evidence type="ECO:0000313" key="8">
    <source>
        <dbReference type="EMBL" id="MBO0937020.1"/>
    </source>
</evidence>
<gene>
    <name evidence="8" type="ORF">J2I47_10735</name>
</gene>
<evidence type="ECO:0000256" key="5">
    <source>
        <dbReference type="ARBA" id="ARBA00023136"/>
    </source>
</evidence>
<proteinExistence type="predicted"/>
<keyword evidence="2" id="KW-1003">Cell membrane</keyword>
<comment type="subcellular location">
    <subcellularLocation>
        <location evidence="1">Cell membrane</location>
    </subcellularLocation>
</comment>
<name>A0A939GHT1_9BACT</name>